<accession>A0A841CQ88</accession>
<dbReference type="Gene3D" id="3.40.50.300">
    <property type="entry name" value="P-loop containing nucleotide triphosphate hydrolases"/>
    <property type="match status" value="1"/>
</dbReference>
<evidence type="ECO:0000313" key="2">
    <source>
        <dbReference type="Proteomes" id="UP000547510"/>
    </source>
</evidence>
<evidence type="ECO:0000313" key="1">
    <source>
        <dbReference type="EMBL" id="MBB5958514.1"/>
    </source>
</evidence>
<organism evidence="1 2">
    <name type="scientific">Saccharothrix tamanrassetensis</name>
    <dbReference type="NCBI Taxonomy" id="1051531"/>
    <lineage>
        <taxon>Bacteria</taxon>
        <taxon>Bacillati</taxon>
        <taxon>Actinomycetota</taxon>
        <taxon>Actinomycetes</taxon>
        <taxon>Pseudonocardiales</taxon>
        <taxon>Pseudonocardiaceae</taxon>
        <taxon>Saccharothrix</taxon>
    </lineage>
</organism>
<protein>
    <submittedName>
        <fullName evidence="1">ATP/maltotriose-dependent transcriptional regulator MalT</fullName>
    </submittedName>
</protein>
<keyword evidence="2" id="KW-1185">Reference proteome</keyword>
<gene>
    <name evidence="1" type="ORF">FHS29_005122</name>
</gene>
<proteinExistence type="predicted"/>
<dbReference type="AlphaFoldDB" id="A0A841CQ88"/>
<dbReference type="InterPro" id="IPR027417">
    <property type="entry name" value="P-loop_NTPase"/>
</dbReference>
<dbReference type="Proteomes" id="UP000547510">
    <property type="component" value="Unassembled WGS sequence"/>
</dbReference>
<sequence length="229" mass="23951">MSLTGVLARERLFAVLDRVSGHGDRPAPVALVHAPTGAGKTTLVSSWAARCADRAARGDRTAPLVVVIPLTERHGRPAALSEAVHDAVVAVDGSPLARLVPRPRRTAAPVSPLCLVLDNADVLAGRPAARLLATLARHPSLRLVLAGRTPQPLRPWLRARGRSHEIDVADLAFTEDEAAELLRAHGVALSPEDLAVLRHRTSGLAAGLRLAATSLTGRGAPAARPTTVA</sequence>
<dbReference type="EMBL" id="JACHJN010000008">
    <property type="protein sequence ID" value="MBB5958514.1"/>
    <property type="molecule type" value="Genomic_DNA"/>
</dbReference>
<dbReference type="RefSeq" id="WP_184694523.1">
    <property type="nucleotide sequence ID" value="NZ_JACHJN010000008.1"/>
</dbReference>
<comment type="caution">
    <text evidence="1">The sequence shown here is derived from an EMBL/GenBank/DDBJ whole genome shotgun (WGS) entry which is preliminary data.</text>
</comment>
<name>A0A841CQ88_9PSEU</name>
<reference evidence="1 2" key="1">
    <citation type="submission" date="2020-08" db="EMBL/GenBank/DDBJ databases">
        <title>Genomic Encyclopedia of Type Strains, Phase III (KMG-III): the genomes of soil and plant-associated and newly described type strains.</title>
        <authorList>
            <person name="Whitman W."/>
        </authorList>
    </citation>
    <scope>NUCLEOTIDE SEQUENCE [LARGE SCALE GENOMIC DNA]</scope>
    <source>
        <strain evidence="1 2">CECT 8640</strain>
    </source>
</reference>
<dbReference type="SUPFAM" id="SSF52540">
    <property type="entry name" value="P-loop containing nucleoside triphosphate hydrolases"/>
    <property type="match status" value="1"/>
</dbReference>